<dbReference type="Proteomes" id="UP000183047">
    <property type="component" value="Unassembled WGS sequence"/>
</dbReference>
<proteinExistence type="predicted"/>
<gene>
    <name evidence="2" type="ORF">SAMN02910451_00275</name>
</gene>
<keyword evidence="1" id="KW-1133">Transmembrane helix</keyword>
<keyword evidence="3" id="KW-1185">Reference proteome</keyword>
<sequence>MEKRFRDFLRHLDKLDWDVLSDEELREEREGIELHINVMNQEMLKCVVIFSALLICSSILLSACFISKSQLCFLFAVAFGVVAALFGKEYFKNRDTMNRLYSFADKIAQLF</sequence>
<name>A0A1G5AII3_9FIRM</name>
<reference evidence="3" key="1">
    <citation type="submission" date="2016-10" db="EMBL/GenBank/DDBJ databases">
        <authorList>
            <person name="Varghese N."/>
            <person name="Submissions S."/>
        </authorList>
    </citation>
    <scope>NUCLEOTIDE SEQUENCE [LARGE SCALE GENOMIC DNA]</scope>
    <source>
        <strain evidence="3">XBD2006</strain>
    </source>
</reference>
<dbReference type="RefSeq" id="WP_074461099.1">
    <property type="nucleotide sequence ID" value="NZ_FMUR01000003.1"/>
</dbReference>
<organism evidence="2 3">
    <name type="scientific">Butyrivibrio hungatei</name>
    <dbReference type="NCBI Taxonomy" id="185008"/>
    <lineage>
        <taxon>Bacteria</taxon>
        <taxon>Bacillati</taxon>
        <taxon>Bacillota</taxon>
        <taxon>Clostridia</taxon>
        <taxon>Lachnospirales</taxon>
        <taxon>Lachnospiraceae</taxon>
        <taxon>Butyrivibrio</taxon>
    </lineage>
</organism>
<feature type="transmembrane region" description="Helical" evidence="1">
    <location>
        <begin position="73"/>
        <end position="91"/>
    </location>
</feature>
<evidence type="ECO:0000313" key="3">
    <source>
        <dbReference type="Proteomes" id="UP000183047"/>
    </source>
</evidence>
<protein>
    <submittedName>
        <fullName evidence="2">Uncharacterized protein</fullName>
    </submittedName>
</protein>
<evidence type="ECO:0000256" key="1">
    <source>
        <dbReference type="SAM" id="Phobius"/>
    </source>
</evidence>
<keyword evidence="1" id="KW-0812">Transmembrane</keyword>
<feature type="transmembrane region" description="Helical" evidence="1">
    <location>
        <begin position="46"/>
        <end position="67"/>
    </location>
</feature>
<evidence type="ECO:0000313" key="2">
    <source>
        <dbReference type="EMBL" id="SCX77659.1"/>
    </source>
</evidence>
<keyword evidence="1" id="KW-0472">Membrane</keyword>
<accession>A0A1G5AII3</accession>
<dbReference type="AlphaFoldDB" id="A0A1G5AII3"/>
<dbReference type="EMBL" id="FMUR01000003">
    <property type="protein sequence ID" value="SCX77659.1"/>
    <property type="molecule type" value="Genomic_DNA"/>
</dbReference>